<dbReference type="Proteomes" id="UP000078200">
    <property type="component" value="Unassembled WGS sequence"/>
</dbReference>
<dbReference type="PANTHER" id="PTHR45627">
    <property type="entry name" value="ADENYLATE CYCLASE TYPE 1"/>
    <property type="match status" value="1"/>
</dbReference>
<evidence type="ECO:0000313" key="17">
    <source>
        <dbReference type="Proteomes" id="UP000078200"/>
    </source>
</evidence>
<evidence type="ECO:0000256" key="1">
    <source>
        <dbReference type="ARBA" id="ARBA00001593"/>
    </source>
</evidence>
<evidence type="ECO:0000256" key="14">
    <source>
        <dbReference type="RuleBase" id="RU000405"/>
    </source>
</evidence>
<dbReference type="GO" id="GO:0035556">
    <property type="term" value="P:intracellular signal transduction"/>
    <property type="evidence" value="ECO:0007669"/>
    <property type="project" value="InterPro"/>
</dbReference>
<dbReference type="STRING" id="7395.A0A1A9UIG4"/>
<dbReference type="Pfam" id="PF00211">
    <property type="entry name" value="Guanylate_cyc"/>
    <property type="match status" value="2"/>
</dbReference>
<comment type="similarity">
    <text evidence="14">Belongs to the adenylyl cyclase class-4/guanylyl cyclase family.</text>
</comment>
<evidence type="ECO:0000256" key="2">
    <source>
        <dbReference type="ARBA" id="ARBA00001946"/>
    </source>
</evidence>
<dbReference type="GO" id="GO:0007189">
    <property type="term" value="P:adenylate cyclase-activating G protein-coupled receptor signaling pathway"/>
    <property type="evidence" value="ECO:0007669"/>
    <property type="project" value="TreeGrafter"/>
</dbReference>
<dbReference type="InterPro" id="IPR018297">
    <property type="entry name" value="A/G_cyclase_CS"/>
</dbReference>
<dbReference type="Gene3D" id="3.30.70.1230">
    <property type="entry name" value="Nucleotide cyclase"/>
    <property type="match status" value="1"/>
</dbReference>
<dbReference type="PANTHER" id="PTHR45627:SF16">
    <property type="entry name" value="ADENYLATE CYCLASE"/>
    <property type="match status" value="1"/>
</dbReference>
<dbReference type="SUPFAM" id="SSF55073">
    <property type="entry name" value="Nucleotide cyclase"/>
    <property type="match status" value="1"/>
</dbReference>
<keyword evidence="9" id="KW-0460">Magnesium</keyword>
<name>A0A1A9UIG4_GLOAU</name>
<evidence type="ECO:0000256" key="10">
    <source>
        <dbReference type="ARBA" id="ARBA00022989"/>
    </source>
</evidence>
<keyword evidence="6" id="KW-0479">Metal-binding</keyword>
<evidence type="ECO:0000259" key="15">
    <source>
        <dbReference type="PROSITE" id="PS50125"/>
    </source>
</evidence>
<dbReference type="InterPro" id="IPR001054">
    <property type="entry name" value="A/G_cyclase"/>
</dbReference>
<evidence type="ECO:0000256" key="7">
    <source>
        <dbReference type="ARBA" id="ARBA00022741"/>
    </source>
</evidence>
<dbReference type="GO" id="GO:0006171">
    <property type="term" value="P:cAMP biosynthetic process"/>
    <property type="evidence" value="ECO:0007669"/>
    <property type="project" value="UniProtKB-KW"/>
</dbReference>
<dbReference type="PROSITE" id="PS00452">
    <property type="entry name" value="GUANYLATE_CYCLASE_1"/>
    <property type="match status" value="1"/>
</dbReference>
<dbReference type="AlphaFoldDB" id="A0A1A9UIG4"/>
<proteinExistence type="inferred from homology"/>
<dbReference type="CDD" id="cd07302">
    <property type="entry name" value="CHD"/>
    <property type="match status" value="1"/>
</dbReference>
<keyword evidence="11" id="KW-0115">cAMP biosynthesis</keyword>
<keyword evidence="5" id="KW-0812">Transmembrane</keyword>
<evidence type="ECO:0000256" key="9">
    <source>
        <dbReference type="ARBA" id="ARBA00022842"/>
    </source>
</evidence>
<keyword evidence="17" id="KW-1185">Reference proteome</keyword>
<evidence type="ECO:0000256" key="11">
    <source>
        <dbReference type="ARBA" id="ARBA00022998"/>
    </source>
</evidence>
<accession>A0A1A9UIG4</accession>
<feature type="domain" description="Guanylate cyclase" evidence="15">
    <location>
        <begin position="43"/>
        <end position="159"/>
    </location>
</feature>
<comment type="subcellular location">
    <subcellularLocation>
        <location evidence="3">Membrane</location>
        <topology evidence="3">Multi-pass membrane protein</topology>
    </subcellularLocation>
</comment>
<keyword evidence="13 14" id="KW-0456">Lyase</keyword>
<comment type="catalytic activity">
    <reaction evidence="1">
        <text>ATP = 3',5'-cyclic AMP + diphosphate</text>
        <dbReference type="Rhea" id="RHEA:15389"/>
        <dbReference type="ChEBI" id="CHEBI:30616"/>
        <dbReference type="ChEBI" id="CHEBI:33019"/>
        <dbReference type="ChEBI" id="CHEBI:58165"/>
        <dbReference type="EC" id="4.6.1.1"/>
    </reaction>
</comment>
<evidence type="ECO:0000256" key="13">
    <source>
        <dbReference type="ARBA" id="ARBA00023239"/>
    </source>
</evidence>
<dbReference type="GO" id="GO:0004016">
    <property type="term" value="F:adenylate cyclase activity"/>
    <property type="evidence" value="ECO:0007669"/>
    <property type="project" value="UniProtKB-EC"/>
</dbReference>
<evidence type="ECO:0000256" key="4">
    <source>
        <dbReference type="ARBA" id="ARBA00012201"/>
    </source>
</evidence>
<dbReference type="PROSITE" id="PS50125">
    <property type="entry name" value="GUANYLATE_CYCLASE_2"/>
    <property type="match status" value="1"/>
</dbReference>
<keyword evidence="8" id="KW-0067">ATP-binding</keyword>
<dbReference type="VEuPathDB" id="VectorBase:GAUT005964"/>
<evidence type="ECO:0000256" key="6">
    <source>
        <dbReference type="ARBA" id="ARBA00022723"/>
    </source>
</evidence>
<dbReference type="GO" id="GO:0046872">
    <property type="term" value="F:metal ion binding"/>
    <property type="evidence" value="ECO:0007669"/>
    <property type="project" value="UniProtKB-KW"/>
</dbReference>
<comment type="cofactor">
    <cofactor evidence="2">
        <name>Mg(2+)</name>
        <dbReference type="ChEBI" id="CHEBI:18420"/>
    </cofactor>
</comment>
<evidence type="ECO:0000313" key="16">
    <source>
        <dbReference type="EnsemblMetazoa" id="GAUT005964-PA"/>
    </source>
</evidence>
<dbReference type="EnsemblMetazoa" id="GAUT005964-RA">
    <property type="protein sequence ID" value="GAUT005964-PA"/>
    <property type="gene ID" value="GAUT005964"/>
</dbReference>
<keyword evidence="10" id="KW-1133">Transmembrane helix</keyword>
<reference evidence="16" key="1">
    <citation type="submission" date="2020-05" db="UniProtKB">
        <authorList>
            <consortium name="EnsemblMetazoa"/>
        </authorList>
    </citation>
    <scope>IDENTIFICATION</scope>
    <source>
        <strain evidence="16">TTRI</strain>
    </source>
</reference>
<sequence length="556" mass="61899">MEHLQAYNRKLLENILPVHVAEHFLSRDKNIDDLYHEQCESVCILFASIPNFSEFYVELEANNEGVECLRLLNEIIADFDELLSEDRFRYIEKIKSTGATYMAASGLTAQTCDQINYRHVTAMADYGINIGAVVAGVIGARKPQYDIWGNAVNVASRMDSTGLVDHIQVTEEIYQILKPRGYDLTCRGSINVKGKGTMITYFLKGQSAVNQVKDPVLVADSQSEKENTLKIEVTQDENVRLNESKAKNLFEDRQQNVEQELTMSNQVSSTFTESEDLSPDIDVNPNMNSVTAERRKSLCRQHNISSSFGTTVSSSGISVTPCISNSSSVVTVGTLPTFAKNNSTSVENTSSEGASVFSKVNFVPRTALDDIRDTVDSDKTTQLRDSIENLEILLKNNISLSDLNSKQQLNLRSSETSKSFNKKDTIVNYKLEEHIGRQHNSDANNIVTTINSNMTASISTDHTIVSLPSPLNNNLLLDGQRLLAYSSRGNDCTKWLKVSRKRRFKTSQSLSPLEVNNKLYPLPNSRSMIIITNNASQNSIQSSPTAQINSIFCTKE</sequence>
<evidence type="ECO:0000256" key="3">
    <source>
        <dbReference type="ARBA" id="ARBA00004141"/>
    </source>
</evidence>
<dbReference type="InterPro" id="IPR029787">
    <property type="entry name" value="Nucleotide_cyclase"/>
</dbReference>
<dbReference type="EC" id="4.6.1.1" evidence="4"/>
<evidence type="ECO:0000256" key="8">
    <source>
        <dbReference type="ARBA" id="ARBA00022840"/>
    </source>
</evidence>
<evidence type="ECO:0000256" key="5">
    <source>
        <dbReference type="ARBA" id="ARBA00022692"/>
    </source>
</evidence>
<organism evidence="16 17">
    <name type="scientific">Glossina austeni</name>
    <name type="common">Savannah tsetse fly</name>
    <dbReference type="NCBI Taxonomy" id="7395"/>
    <lineage>
        <taxon>Eukaryota</taxon>
        <taxon>Metazoa</taxon>
        <taxon>Ecdysozoa</taxon>
        <taxon>Arthropoda</taxon>
        <taxon>Hexapoda</taxon>
        <taxon>Insecta</taxon>
        <taxon>Pterygota</taxon>
        <taxon>Neoptera</taxon>
        <taxon>Endopterygota</taxon>
        <taxon>Diptera</taxon>
        <taxon>Brachycera</taxon>
        <taxon>Muscomorpha</taxon>
        <taxon>Hippoboscoidea</taxon>
        <taxon>Glossinidae</taxon>
        <taxon>Glossina</taxon>
    </lineage>
</organism>
<dbReference type="GO" id="GO:0005524">
    <property type="term" value="F:ATP binding"/>
    <property type="evidence" value="ECO:0007669"/>
    <property type="project" value="UniProtKB-KW"/>
</dbReference>
<evidence type="ECO:0000256" key="12">
    <source>
        <dbReference type="ARBA" id="ARBA00023136"/>
    </source>
</evidence>
<keyword evidence="7" id="KW-0547">Nucleotide-binding</keyword>
<protein>
    <recommendedName>
        <fullName evidence="4">adenylate cyclase</fullName>
        <ecNumber evidence="4">4.6.1.1</ecNumber>
    </recommendedName>
</protein>
<dbReference type="SMART" id="SM00044">
    <property type="entry name" value="CYCc"/>
    <property type="match status" value="1"/>
</dbReference>
<keyword evidence="12" id="KW-0472">Membrane</keyword>
<dbReference type="GO" id="GO:0005886">
    <property type="term" value="C:plasma membrane"/>
    <property type="evidence" value="ECO:0007669"/>
    <property type="project" value="TreeGrafter"/>
</dbReference>